<dbReference type="PRINTS" id="PR00420">
    <property type="entry name" value="RNGMNOXGNASE"/>
</dbReference>
<evidence type="ECO:0000256" key="4">
    <source>
        <dbReference type="ARBA" id="ARBA00023002"/>
    </source>
</evidence>
<comment type="similarity">
    <text evidence="1">Belongs to the PheA/TfdB FAD monooxygenase family.</text>
</comment>
<evidence type="ECO:0000256" key="3">
    <source>
        <dbReference type="ARBA" id="ARBA00022827"/>
    </source>
</evidence>
<evidence type="ECO:0000259" key="5">
    <source>
        <dbReference type="Pfam" id="PF01494"/>
    </source>
</evidence>
<dbReference type="OrthoDB" id="1716816at2759"/>
<keyword evidence="8" id="KW-1185">Reference proteome</keyword>
<evidence type="ECO:0000256" key="1">
    <source>
        <dbReference type="ARBA" id="ARBA00007801"/>
    </source>
</evidence>
<dbReference type="InterPro" id="IPR012941">
    <property type="entry name" value="Phe_hydrox_C_dim_dom"/>
</dbReference>
<sequence>MAPANATDVLVCGAGPVGLLTALGLAQQNIDTLTIEKRERNVQETFGRACTLYPRTLELLDQLDVTPEMFQAGFYGRSYAEYENGRKVVRKTFQSVFPAMETSFHSYVLNIRQKRSEGIFASKYKREFGKDVYYGWRLVKYEIDTEVRDGYNVTATIVHYEHGERTVRYKYLVGADGGSSTVRELAGIPMEGSDTTYKWIRIDGRINTNMPEPDLSFASIYTQTHGSVLWVKLDGDAHRIGFALNAALQAKYPDGPMQEQAIQEAVDAIHPFELEFERVDWWTYYTIKQKVAATFQKDTFILLAGDSGHTHSSGFAQGMNTVAQKLINIDTRVAAAVSGDIAAEFKALGLSAVEALQSIAQTNIGSTTGLAISYDQTVISKDPTAASVVPGSRSPDALVHAPGPSVPIRLHSILSGGGKGLWSVLVFAGHPLLTRKKVANLLDKISGTSSLLADGARIWDISTVIVGTASSAWTVFDGDAVGSLYFDLESVAHSRYGVHPEMGGIVVVRPDGVFAFAAGLEERDEIVDFFASFCT</sequence>
<dbReference type="InterPro" id="IPR050641">
    <property type="entry name" value="RIFMO-like"/>
</dbReference>
<name>A0A6A5TJF9_9PLEO</name>
<evidence type="ECO:0000256" key="2">
    <source>
        <dbReference type="ARBA" id="ARBA00022630"/>
    </source>
</evidence>
<evidence type="ECO:0000313" key="8">
    <source>
        <dbReference type="Proteomes" id="UP000800035"/>
    </source>
</evidence>
<dbReference type="Gene3D" id="3.30.9.10">
    <property type="entry name" value="D-Amino Acid Oxidase, subunit A, domain 2"/>
    <property type="match status" value="1"/>
</dbReference>
<dbReference type="PANTHER" id="PTHR43004">
    <property type="entry name" value="TRK SYSTEM POTASSIUM UPTAKE PROTEIN"/>
    <property type="match status" value="1"/>
</dbReference>
<dbReference type="SUPFAM" id="SSF54373">
    <property type="entry name" value="FAD-linked reductases, C-terminal domain"/>
    <property type="match status" value="1"/>
</dbReference>
<accession>A0A6A5TJF9</accession>
<dbReference type="Pfam" id="PF01494">
    <property type="entry name" value="FAD_binding_3"/>
    <property type="match status" value="1"/>
</dbReference>
<dbReference type="InterPro" id="IPR036188">
    <property type="entry name" value="FAD/NAD-bd_sf"/>
</dbReference>
<keyword evidence="3" id="KW-0274">FAD</keyword>
<dbReference type="SUPFAM" id="SSF51905">
    <property type="entry name" value="FAD/NAD(P)-binding domain"/>
    <property type="match status" value="1"/>
</dbReference>
<proteinExistence type="inferred from homology"/>
<organism evidence="7 8">
    <name type="scientific">Byssothecium circinans</name>
    <dbReference type="NCBI Taxonomy" id="147558"/>
    <lineage>
        <taxon>Eukaryota</taxon>
        <taxon>Fungi</taxon>
        <taxon>Dikarya</taxon>
        <taxon>Ascomycota</taxon>
        <taxon>Pezizomycotina</taxon>
        <taxon>Dothideomycetes</taxon>
        <taxon>Pleosporomycetidae</taxon>
        <taxon>Pleosporales</taxon>
        <taxon>Massarineae</taxon>
        <taxon>Massarinaceae</taxon>
        <taxon>Byssothecium</taxon>
    </lineage>
</organism>
<dbReference type="Gene3D" id="3.40.30.20">
    <property type="match status" value="1"/>
</dbReference>
<dbReference type="InterPro" id="IPR036249">
    <property type="entry name" value="Thioredoxin-like_sf"/>
</dbReference>
<evidence type="ECO:0000313" key="7">
    <source>
        <dbReference type="EMBL" id="KAF1952761.1"/>
    </source>
</evidence>
<dbReference type="InterPro" id="IPR038220">
    <property type="entry name" value="PHOX_C_sf"/>
</dbReference>
<gene>
    <name evidence="7" type="ORF">CC80DRAFT_518572</name>
</gene>
<keyword evidence="4" id="KW-0560">Oxidoreductase</keyword>
<keyword evidence="2" id="KW-0285">Flavoprotein</keyword>
<dbReference type="EMBL" id="ML977008">
    <property type="protein sequence ID" value="KAF1952761.1"/>
    <property type="molecule type" value="Genomic_DNA"/>
</dbReference>
<dbReference type="Pfam" id="PF07976">
    <property type="entry name" value="Phe_hydrox_dim"/>
    <property type="match status" value="1"/>
</dbReference>
<protein>
    <submittedName>
        <fullName evidence="7">FAD/NAD(P)-binding domain-containing protein</fullName>
    </submittedName>
</protein>
<dbReference type="PANTHER" id="PTHR43004:SF5">
    <property type="entry name" value="FAD-BINDING DOMAIN-CONTAINING PROTEIN"/>
    <property type="match status" value="1"/>
</dbReference>
<reference evidence="7" key="1">
    <citation type="journal article" date="2020" name="Stud. Mycol.">
        <title>101 Dothideomycetes genomes: a test case for predicting lifestyles and emergence of pathogens.</title>
        <authorList>
            <person name="Haridas S."/>
            <person name="Albert R."/>
            <person name="Binder M."/>
            <person name="Bloem J."/>
            <person name="Labutti K."/>
            <person name="Salamov A."/>
            <person name="Andreopoulos B."/>
            <person name="Baker S."/>
            <person name="Barry K."/>
            <person name="Bills G."/>
            <person name="Bluhm B."/>
            <person name="Cannon C."/>
            <person name="Castanera R."/>
            <person name="Culley D."/>
            <person name="Daum C."/>
            <person name="Ezra D."/>
            <person name="Gonzalez J."/>
            <person name="Henrissat B."/>
            <person name="Kuo A."/>
            <person name="Liang C."/>
            <person name="Lipzen A."/>
            <person name="Lutzoni F."/>
            <person name="Magnuson J."/>
            <person name="Mondo S."/>
            <person name="Nolan M."/>
            <person name="Ohm R."/>
            <person name="Pangilinan J."/>
            <person name="Park H.-J."/>
            <person name="Ramirez L."/>
            <person name="Alfaro M."/>
            <person name="Sun H."/>
            <person name="Tritt A."/>
            <person name="Yoshinaga Y."/>
            <person name="Zwiers L.-H."/>
            <person name="Turgeon B."/>
            <person name="Goodwin S."/>
            <person name="Spatafora J."/>
            <person name="Crous P."/>
            <person name="Grigoriev I."/>
        </authorList>
    </citation>
    <scope>NUCLEOTIDE SEQUENCE</scope>
    <source>
        <strain evidence="7">CBS 675.92</strain>
    </source>
</reference>
<dbReference type="AlphaFoldDB" id="A0A6A5TJF9"/>
<dbReference type="Gene3D" id="3.50.50.60">
    <property type="entry name" value="FAD/NAD(P)-binding domain"/>
    <property type="match status" value="1"/>
</dbReference>
<evidence type="ECO:0000259" key="6">
    <source>
        <dbReference type="Pfam" id="PF07976"/>
    </source>
</evidence>
<feature type="domain" description="FAD-binding" evidence="5">
    <location>
        <begin position="7"/>
        <end position="340"/>
    </location>
</feature>
<dbReference type="SUPFAM" id="SSF52833">
    <property type="entry name" value="Thioredoxin-like"/>
    <property type="match status" value="1"/>
</dbReference>
<dbReference type="InterPro" id="IPR002938">
    <property type="entry name" value="FAD-bd"/>
</dbReference>
<dbReference type="GO" id="GO:0016709">
    <property type="term" value="F:oxidoreductase activity, acting on paired donors, with incorporation or reduction of molecular oxygen, NAD(P)H as one donor, and incorporation of one atom of oxygen"/>
    <property type="evidence" value="ECO:0007669"/>
    <property type="project" value="UniProtKB-ARBA"/>
</dbReference>
<feature type="domain" description="Phenol hydroxylase-like C-terminal dimerisation" evidence="6">
    <location>
        <begin position="474"/>
        <end position="534"/>
    </location>
</feature>
<dbReference type="GO" id="GO:0071949">
    <property type="term" value="F:FAD binding"/>
    <property type="evidence" value="ECO:0007669"/>
    <property type="project" value="InterPro"/>
</dbReference>
<dbReference type="Proteomes" id="UP000800035">
    <property type="component" value="Unassembled WGS sequence"/>
</dbReference>